<name>A0A380S6N6_FIBSU</name>
<gene>
    <name evidence="1" type="ORF">SAMN05661053_1886</name>
</gene>
<accession>A0A380S6N6</accession>
<sequence length="227" mass="26146">MGKTKKVILFIVEGITDKTALGTVLDAILSNEKIHFAITEGDITTKDDVNASNVIRRINEIVKFTQERYHFKAFDLLEVVHLIDTDGAFIPDTAVIDNPNTTHIQYTLQNIQTNDVEKIVERNQKKLGLVKLLRSKTKINKKPYKMFYFSRNQEHVLHNEAKELTTSEKNALADQFDDMYGDVPEAFLEFIKSKDFAVPGDYAATWNFIESGLHSLERWSNFHLYFN</sequence>
<proteinExistence type="predicted"/>
<evidence type="ECO:0000313" key="1">
    <source>
        <dbReference type="EMBL" id="SUQ24480.1"/>
    </source>
</evidence>
<dbReference type="EMBL" id="UHJL01000002">
    <property type="protein sequence ID" value="SUQ24480.1"/>
    <property type="molecule type" value="Genomic_DNA"/>
</dbReference>
<dbReference type="AlphaFoldDB" id="A0A380S6N6"/>
<reference evidence="1 2" key="1">
    <citation type="submission" date="2017-08" db="EMBL/GenBank/DDBJ databases">
        <authorList>
            <person name="de Groot N.N."/>
        </authorList>
    </citation>
    <scope>NUCLEOTIDE SEQUENCE [LARGE SCALE GENOMIC DNA]</scope>
    <source>
        <strain evidence="1 2">HM2</strain>
    </source>
</reference>
<dbReference type="RefSeq" id="WP_109572954.1">
    <property type="nucleotide sequence ID" value="NZ_UHJL01000002.1"/>
</dbReference>
<evidence type="ECO:0000313" key="2">
    <source>
        <dbReference type="Proteomes" id="UP000255423"/>
    </source>
</evidence>
<protein>
    <submittedName>
        <fullName evidence="1">Uncharacterized protein</fullName>
    </submittedName>
</protein>
<dbReference type="Proteomes" id="UP000255423">
    <property type="component" value="Unassembled WGS sequence"/>
</dbReference>
<organism evidence="1 2">
    <name type="scientific">Fibrobacter succinogenes</name>
    <name type="common">Bacteroides succinogenes</name>
    <dbReference type="NCBI Taxonomy" id="833"/>
    <lineage>
        <taxon>Bacteria</taxon>
        <taxon>Pseudomonadati</taxon>
        <taxon>Fibrobacterota</taxon>
        <taxon>Fibrobacteria</taxon>
        <taxon>Fibrobacterales</taxon>
        <taxon>Fibrobacteraceae</taxon>
        <taxon>Fibrobacter</taxon>
    </lineage>
</organism>